<reference evidence="2 3" key="1">
    <citation type="submission" date="2017-08" db="EMBL/GenBank/DDBJ databases">
        <title>Infants hospitalized years apart are colonized by the same room-sourced microbial strains.</title>
        <authorList>
            <person name="Brooks B."/>
            <person name="Olm M.R."/>
            <person name="Firek B.A."/>
            <person name="Baker R."/>
            <person name="Thomas B.C."/>
            <person name="Morowitz M.J."/>
            <person name="Banfield J.F."/>
        </authorList>
    </citation>
    <scope>NUCLEOTIDE SEQUENCE [LARGE SCALE GENOMIC DNA]</scope>
    <source>
        <strain evidence="2">S2_003_000_R2_14</strain>
    </source>
</reference>
<evidence type="ECO:0000313" key="2">
    <source>
        <dbReference type="EMBL" id="PZR09380.1"/>
    </source>
</evidence>
<dbReference type="Proteomes" id="UP000249061">
    <property type="component" value="Unassembled WGS sequence"/>
</dbReference>
<sequence>MVTFAFALAIGAVVAVLGLLLAPRENAARPTRVLRIGVAAAMPGVVLGLLLAEDLWLDTHAASLATSVVGSTLAVLGAAFLPKDKSLDVGKFEALGPPPSGANVTVAEAATLSPSATEPGFTDCLAYMWRLKACRRVPGFVRSSTANATL</sequence>
<comment type="caution">
    <text evidence="2">The sequence shown here is derived from an EMBL/GenBank/DDBJ whole genome shotgun (WGS) entry which is preliminary data.</text>
</comment>
<feature type="transmembrane region" description="Helical" evidence="1">
    <location>
        <begin position="6"/>
        <end position="22"/>
    </location>
</feature>
<organism evidence="2 3">
    <name type="scientific">Archangium gephyra</name>
    <dbReference type="NCBI Taxonomy" id="48"/>
    <lineage>
        <taxon>Bacteria</taxon>
        <taxon>Pseudomonadati</taxon>
        <taxon>Myxococcota</taxon>
        <taxon>Myxococcia</taxon>
        <taxon>Myxococcales</taxon>
        <taxon>Cystobacterineae</taxon>
        <taxon>Archangiaceae</taxon>
        <taxon>Archangium</taxon>
    </lineage>
</organism>
<dbReference type="EMBL" id="QFQP01000021">
    <property type="protein sequence ID" value="PZR09380.1"/>
    <property type="molecule type" value="Genomic_DNA"/>
</dbReference>
<keyword evidence="1" id="KW-0472">Membrane</keyword>
<proteinExistence type="predicted"/>
<keyword evidence="1" id="KW-1133">Transmembrane helix</keyword>
<evidence type="ECO:0000256" key="1">
    <source>
        <dbReference type="SAM" id="Phobius"/>
    </source>
</evidence>
<gene>
    <name evidence="2" type="ORF">DI536_22635</name>
</gene>
<name>A0A2W5T204_9BACT</name>
<feature type="transmembrane region" description="Helical" evidence="1">
    <location>
        <begin position="34"/>
        <end position="52"/>
    </location>
</feature>
<evidence type="ECO:0000313" key="3">
    <source>
        <dbReference type="Proteomes" id="UP000249061"/>
    </source>
</evidence>
<accession>A0A2W5T204</accession>
<feature type="transmembrane region" description="Helical" evidence="1">
    <location>
        <begin position="64"/>
        <end position="81"/>
    </location>
</feature>
<protein>
    <submittedName>
        <fullName evidence="2">Uncharacterized protein</fullName>
    </submittedName>
</protein>
<dbReference type="AlphaFoldDB" id="A0A2W5T204"/>
<keyword evidence="1" id="KW-0812">Transmembrane</keyword>